<dbReference type="GO" id="GO:0016491">
    <property type="term" value="F:oxidoreductase activity"/>
    <property type="evidence" value="ECO:0007669"/>
    <property type="project" value="UniProtKB-KW"/>
</dbReference>
<evidence type="ECO:0000313" key="5">
    <source>
        <dbReference type="Proteomes" id="UP000293865"/>
    </source>
</evidence>
<dbReference type="SUPFAM" id="SSF51735">
    <property type="entry name" value="NAD(P)-binding Rossmann-fold domains"/>
    <property type="match status" value="1"/>
</dbReference>
<name>A0A4Q2L4P3_9MICO</name>
<dbReference type="PIRSF" id="PIRSF000126">
    <property type="entry name" value="11-beta-HSD1"/>
    <property type="match status" value="1"/>
</dbReference>
<evidence type="ECO:0000256" key="3">
    <source>
        <dbReference type="RuleBase" id="RU000363"/>
    </source>
</evidence>
<dbReference type="PANTHER" id="PTHR42901:SF1">
    <property type="entry name" value="ALCOHOL DEHYDROGENASE"/>
    <property type="match status" value="1"/>
</dbReference>
<comment type="similarity">
    <text evidence="1 3">Belongs to the short-chain dehydrogenases/reductases (SDR) family.</text>
</comment>
<evidence type="ECO:0000256" key="2">
    <source>
        <dbReference type="ARBA" id="ARBA00023002"/>
    </source>
</evidence>
<dbReference type="Proteomes" id="UP000293865">
    <property type="component" value="Unassembled WGS sequence"/>
</dbReference>
<protein>
    <submittedName>
        <fullName evidence="4">SDR family oxidoreductase</fullName>
    </submittedName>
</protein>
<sequence length="262" mass="27195">MARNHAGTTAVITGASSGIGAEFARTLAVRGANLVLVARREDRLIALADELVAAHGVAVHPLALDLAAPGAVDAVETFVHDRGLTVDSLVNNAGFGMHGPLAEADAPRIDEQVRLNVGALVALTRAFLPELTASGRGVLVNVASTAAFQPVPFMATYAATKAFVLSFTEAVAFETRDSGLRVTALAPGATRTEFFDVVGSEGVRVGNYQTSEEVVATAMRALDARRTPPSVVSGGRNAATALMGRIMPRSIVIPITARLITD</sequence>
<keyword evidence="2" id="KW-0560">Oxidoreductase</keyword>
<proteinExistence type="inferred from homology"/>
<dbReference type="PRINTS" id="PR00080">
    <property type="entry name" value="SDRFAMILY"/>
</dbReference>
<dbReference type="EMBL" id="SDPN01000001">
    <property type="protein sequence ID" value="RXZ73184.1"/>
    <property type="molecule type" value="Genomic_DNA"/>
</dbReference>
<reference evidence="4 5" key="1">
    <citation type="submission" date="2019-01" db="EMBL/GenBank/DDBJ databases">
        <title>Agromyces.</title>
        <authorList>
            <person name="Li J."/>
        </authorList>
    </citation>
    <scope>NUCLEOTIDE SEQUENCE [LARGE SCALE GENOMIC DNA]</scope>
    <source>
        <strain evidence="4 5">DSM 15934</strain>
    </source>
</reference>
<keyword evidence="5" id="KW-1185">Reference proteome</keyword>
<dbReference type="InterPro" id="IPR036291">
    <property type="entry name" value="NAD(P)-bd_dom_sf"/>
</dbReference>
<dbReference type="InterPro" id="IPR020904">
    <property type="entry name" value="Sc_DH/Rdtase_CS"/>
</dbReference>
<dbReference type="InterPro" id="IPR002347">
    <property type="entry name" value="SDR_fam"/>
</dbReference>
<evidence type="ECO:0000313" key="4">
    <source>
        <dbReference type="EMBL" id="RXZ73184.1"/>
    </source>
</evidence>
<accession>A0A4Q2L4P3</accession>
<dbReference type="RefSeq" id="WP_129518887.1">
    <property type="nucleotide sequence ID" value="NZ_SDPN01000001.1"/>
</dbReference>
<dbReference type="PRINTS" id="PR00081">
    <property type="entry name" value="GDHRDH"/>
</dbReference>
<evidence type="ECO:0000256" key="1">
    <source>
        <dbReference type="ARBA" id="ARBA00006484"/>
    </source>
</evidence>
<comment type="caution">
    <text evidence="4">The sequence shown here is derived from an EMBL/GenBank/DDBJ whole genome shotgun (WGS) entry which is preliminary data.</text>
</comment>
<gene>
    <name evidence="4" type="ORF">ESP51_00330</name>
</gene>
<dbReference type="Pfam" id="PF00106">
    <property type="entry name" value="adh_short"/>
    <property type="match status" value="1"/>
</dbReference>
<dbReference type="PANTHER" id="PTHR42901">
    <property type="entry name" value="ALCOHOL DEHYDROGENASE"/>
    <property type="match status" value="1"/>
</dbReference>
<organism evidence="4 5">
    <name type="scientific">Agromyces albus</name>
    <dbReference type="NCBI Taxonomy" id="205332"/>
    <lineage>
        <taxon>Bacteria</taxon>
        <taxon>Bacillati</taxon>
        <taxon>Actinomycetota</taxon>
        <taxon>Actinomycetes</taxon>
        <taxon>Micrococcales</taxon>
        <taxon>Microbacteriaceae</taxon>
        <taxon>Agromyces</taxon>
    </lineage>
</organism>
<dbReference type="AlphaFoldDB" id="A0A4Q2L4P3"/>
<dbReference type="Gene3D" id="3.40.50.720">
    <property type="entry name" value="NAD(P)-binding Rossmann-like Domain"/>
    <property type="match status" value="1"/>
</dbReference>
<dbReference type="PROSITE" id="PS00061">
    <property type="entry name" value="ADH_SHORT"/>
    <property type="match status" value="1"/>
</dbReference>
<dbReference type="OrthoDB" id="9797538at2"/>